<organism evidence="2 3">
    <name type="scientific">Actinokineospora iranica</name>
    <dbReference type="NCBI Taxonomy" id="1271860"/>
    <lineage>
        <taxon>Bacteria</taxon>
        <taxon>Bacillati</taxon>
        <taxon>Actinomycetota</taxon>
        <taxon>Actinomycetes</taxon>
        <taxon>Pseudonocardiales</taxon>
        <taxon>Pseudonocardiaceae</taxon>
        <taxon>Actinokineospora</taxon>
    </lineage>
</organism>
<protein>
    <recommendedName>
        <fullName evidence="4">Secreted protein</fullName>
    </recommendedName>
</protein>
<sequence>MKRVVVGLLAVGTLAVAGVALASPAWSAPDLRACALGADNPEWIRDGVIYGNGGRYNCGTSKVTLTVRVHKDLALRPDPAVGRVERADFTNGDLGTEGRCDGNGLYYTWTLSDTGNELESGRVRTC</sequence>
<dbReference type="AlphaFoldDB" id="A0A1G6PZB7"/>
<proteinExistence type="predicted"/>
<dbReference type="Proteomes" id="UP000199501">
    <property type="component" value="Unassembled WGS sequence"/>
</dbReference>
<keyword evidence="3" id="KW-1185">Reference proteome</keyword>
<evidence type="ECO:0000313" key="3">
    <source>
        <dbReference type="Proteomes" id="UP000199501"/>
    </source>
</evidence>
<feature type="signal peptide" evidence="1">
    <location>
        <begin position="1"/>
        <end position="22"/>
    </location>
</feature>
<keyword evidence="1" id="KW-0732">Signal</keyword>
<accession>A0A1G6PZB7</accession>
<gene>
    <name evidence="2" type="ORF">SAMN05216174_1053</name>
</gene>
<reference evidence="3" key="1">
    <citation type="submission" date="2016-10" db="EMBL/GenBank/DDBJ databases">
        <authorList>
            <person name="Varghese N."/>
            <person name="Submissions S."/>
        </authorList>
    </citation>
    <scope>NUCLEOTIDE SEQUENCE [LARGE SCALE GENOMIC DNA]</scope>
    <source>
        <strain evidence="3">IBRC-M 10403</strain>
    </source>
</reference>
<evidence type="ECO:0000313" key="2">
    <source>
        <dbReference type="EMBL" id="SDC85418.1"/>
    </source>
</evidence>
<feature type="chain" id="PRO_5011528724" description="Secreted protein" evidence="1">
    <location>
        <begin position="23"/>
        <end position="126"/>
    </location>
</feature>
<evidence type="ECO:0008006" key="4">
    <source>
        <dbReference type="Google" id="ProtNLM"/>
    </source>
</evidence>
<dbReference type="EMBL" id="FMZZ01000005">
    <property type="protein sequence ID" value="SDC85418.1"/>
    <property type="molecule type" value="Genomic_DNA"/>
</dbReference>
<evidence type="ECO:0000256" key="1">
    <source>
        <dbReference type="SAM" id="SignalP"/>
    </source>
</evidence>
<dbReference type="STRING" id="1271860.SAMN05216174_1053"/>
<name>A0A1G6PZB7_9PSEU</name>